<gene>
    <name evidence="1" type="ORF">NC653_005957</name>
</gene>
<dbReference type="InterPro" id="IPR035929">
    <property type="entry name" value="CoaB-like_sf"/>
</dbReference>
<reference evidence="1" key="1">
    <citation type="journal article" date="2023" name="Mol. Ecol. Resour.">
        <title>Chromosome-level genome assembly of a triploid poplar Populus alba 'Berolinensis'.</title>
        <authorList>
            <person name="Chen S."/>
            <person name="Yu Y."/>
            <person name="Wang X."/>
            <person name="Wang S."/>
            <person name="Zhang T."/>
            <person name="Zhou Y."/>
            <person name="He R."/>
            <person name="Meng N."/>
            <person name="Wang Y."/>
            <person name="Liu W."/>
            <person name="Liu Z."/>
            <person name="Liu J."/>
            <person name="Guo Q."/>
            <person name="Huang H."/>
            <person name="Sederoff R.R."/>
            <person name="Wang G."/>
            <person name="Qu G."/>
            <person name="Chen S."/>
        </authorList>
    </citation>
    <scope>NUCLEOTIDE SEQUENCE</scope>
    <source>
        <strain evidence="1">SC-2020</strain>
    </source>
</reference>
<evidence type="ECO:0000313" key="2">
    <source>
        <dbReference type="Proteomes" id="UP001164929"/>
    </source>
</evidence>
<organism evidence="1 2">
    <name type="scientific">Populus alba x Populus x berolinensis</name>
    <dbReference type="NCBI Taxonomy" id="444605"/>
    <lineage>
        <taxon>Eukaryota</taxon>
        <taxon>Viridiplantae</taxon>
        <taxon>Streptophyta</taxon>
        <taxon>Embryophyta</taxon>
        <taxon>Tracheophyta</taxon>
        <taxon>Spermatophyta</taxon>
        <taxon>Magnoliopsida</taxon>
        <taxon>eudicotyledons</taxon>
        <taxon>Gunneridae</taxon>
        <taxon>Pentapetalae</taxon>
        <taxon>rosids</taxon>
        <taxon>fabids</taxon>
        <taxon>Malpighiales</taxon>
        <taxon>Salicaceae</taxon>
        <taxon>Saliceae</taxon>
        <taxon>Populus</taxon>
    </lineage>
</organism>
<protein>
    <submittedName>
        <fullName evidence="1">Uncharacterized protein</fullName>
    </submittedName>
</protein>
<dbReference type="EMBL" id="JAQIZT010000002">
    <property type="protein sequence ID" value="KAJ7006755.1"/>
    <property type="molecule type" value="Genomic_DNA"/>
</dbReference>
<dbReference type="Proteomes" id="UP001164929">
    <property type="component" value="Chromosome 2"/>
</dbReference>
<dbReference type="Gene3D" id="3.40.50.10300">
    <property type="entry name" value="CoaB-like"/>
    <property type="match status" value="1"/>
</dbReference>
<evidence type="ECO:0000313" key="1">
    <source>
        <dbReference type="EMBL" id="KAJ7006755.1"/>
    </source>
</evidence>
<dbReference type="AlphaFoldDB" id="A0AAD6WBK0"/>
<accession>A0AAD6WBK0</accession>
<proteinExistence type="predicted"/>
<sequence>MILIWPDLGMLPNLIKIGWLSFHVQTLYLVGDNVANNDGLVRQPHTEAVKRAVSDHHALEGNNFRLTVTMSQLRISGLLQAIAGGHLFNTSIYNPYLSIFRIAMSMEGSWVACCCVILAAAVSDFYVLGRAEHKILSASGPLEMRLVQCPENAISTEERLGSHGLLAISFKLETDSKILLLNGCDLPLPVMFSSPEENAEQLLYSKCILSYSKTNLQLVGSCASFHMVLVVTSAGGANKSSCFFAFFSEWRDNMQLAGAMALSVKAYAVSQCLQPSGNHLGTNFTLESDFPLLNSIEFMFEIGLLRKYIIIEN</sequence>
<name>A0AAD6WBK0_9ROSI</name>
<keyword evidence="2" id="KW-1185">Reference proteome</keyword>
<dbReference type="SUPFAM" id="SSF102645">
    <property type="entry name" value="CoaB-like"/>
    <property type="match status" value="1"/>
</dbReference>
<comment type="caution">
    <text evidence="1">The sequence shown here is derived from an EMBL/GenBank/DDBJ whole genome shotgun (WGS) entry which is preliminary data.</text>
</comment>